<evidence type="ECO:0000259" key="9">
    <source>
        <dbReference type="Pfam" id="PF00326"/>
    </source>
</evidence>
<feature type="chain" id="PRO_5016250925" evidence="8">
    <location>
        <begin position="18"/>
        <end position="267"/>
    </location>
</feature>
<dbReference type="GO" id="GO:0005576">
    <property type="term" value="C:extracellular region"/>
    <property type="evidence" value="ECO:0007669"/>
    <property type="project" value="UniProtKB-SubCell"/>
</dbReference>
<dbReference type="InterPro" id="IPR001375">
    <property type="entry name" value="Peptidase_S9_cat"/>
</dbReference>
<dbReference type="Gene3D" id="3.40.50.1820">
    <property type="entry name" value="alpha/beta hydrolase"/>
    <property type="match status" value="1"/>
</dbReference>
<evidence type="ECO:0000313" key="11">
    <source>
        <dbReference type="Proteomes" id="UP000245802"/>
    </source>
</evidence>
<feature type="signal peptide" evidence="8">
    <location>
        <begin position="1"/>
        <end position="17"/>
    </location>
</feature>
<keyword evidence="7" id="KW-0624">Polysaccharide degradation</keyword>
<sequence>MLRLCFLSLCFVGTGTATPAAEPAAKRAEWRVGDTPREALVCAPASATKAASPLVFVFHGHGGTMRHASVSIGVHPHWPEAICVYPQGLNTPVKLTDPEGKKSGWQITAGEQNDRDLKFFDAMLKSLRADYKVDETRVYVTGHSNGGRFTQLLWAERGDVFAAVAPSGTTAVGLTKSFKPKPCLHIAGEKDELVKFAWQKQTMDAVRKLNGCESEGAPWDKEKTPAGVVYASKRGTPFVELVYPGGHTFPTDGAERIVTFFKQHAKK</sequence>
<gene>
    <name evidence="10" type="ORF">C1280_34970</name>
</gene>
<dbReference type="Proteomes" id="UP000245802">
    <property type="component" value="Chromosome"/>
</dbReference>
<organism evidence="10 11">
    <name type="scientific">Gemmata obscuriglobus</name>
    <dbReference type="NCBI Taxonomy" id="114"/>
    <lineage>
        <taxon>Bacteria</taxon>
        <taxon>Pseudomonadati</taxon>
        <taxon>Planctomycetota</taxon>
        <taxon>Planctomycetia</taxon>
        <taxon>Gemmatales</taxon>
        <taxon>Gemmataceae</taxon>
        <taxon>Gemmata</taxon>
    </lineage>
</organism>
<evidence type="ECO:0000256" key="5">
    <source>
        <dbReference type="ARBA" id="ARBA00022801"/>
    </source>
</evidence>
<evidence type="ECO:0000256" key="1">
    <source>
        <dbReference type="ARBA" id="ARBA00004613"/>
    </source>
</evidence>
<dbReference type="GO" id="GO:0045493">
    <property type="term" value="P:xylan catabolic process"/>
    <property type="evidence" value="ECO:0007669"/>
    <property type="project" value="UniProtKB-KW"/>
</dbReference>
<keyword evidence="4 8" id="KW-0732">Signal</keyword>
<comment type="subcellular location">
    <subcellularLocation>
        <location evidence="1">Secreted</location>
    </subcellularLocation>
</comment>
<keyword evidence="11" id="KW-1185">Reference proteome</keyword>
<reference evidence="10 11" key="1">
    <citation type="submission" date="2018-01" db="EMBL/GenBank/DDBJ databases">
        <title>G. obscuriglobus.</title>
        <authorList>
            <person name="Franke J."/>
            <person name="Blomberg W."/>
            <person name="Selmecki A."/>
        </authorList>
    </citation>
    <scope>NUCLEOTIDE SEQUENCE [LARGE SCALE GENOMIC DNA]</scope>
    <source>
        <strain evidence="10 11">DSM 5831</strain>
    </source>
</reference>
<dbReference type="InterPro" id="IPR043595">
    <property type="entry name" value="FaeB/C/D"/>
</dbReference>
<dbReference type="Pfam" id="PF00326">
    <property type="entry name" value="Peptidase_S9"/>
    <property type="match status" value="1"/>
</dbReference>
<keyword evidence="3" id="KW-0858">Xylan degradation</keyword>
<evidence type="ECO:0000256" key="4">
    <source>
        <dbReference type="ARBA" id="ARBA00022729"/>
    </source>
</evidence>
<dbReference type="GO" id="GO:0030600">
    <property type="term" value="F:feruloyl esterase activity"/>
    <property type="evidence" value="ECO:0007669"/>
    <property type="project" value="InterPro"/>
</dbReference>
<proteinExistence type="predicted"/>
<evidence type="ECO:0000256" key="6">
    <source>
        <dbReference type="ARBA" id="ARBA00023277"/>
    </source>
</evidence>
<dbReference type="EMBL" id="CP025958">
    <property type="protein sequence ID" value="AWM41690.1"/>
    <property type="molecule type" value="Genomic_DNA"/>
</dbReference>
<feature type="domain" description="Peptidase S9 prolyl oligopeptidase catalytic" evidence="9">
    <location>
        <begin position="114"/>
        <end position="166"/>
    </location>
</feature>
<dbReference type="SUPFAM" id="SSF53474">
    <property type="entry name" value="alpha/beta-Hydrolases"/>
    <property type="match status" value="1"/>
</dbReference>
<evidence type="ECO:0000256" key="7">
    <source>
        <dbReference type="ARBA" id="ARBA00023326"/>
    </source>
</evidence>
<dbReference type="PANTHER" id="PTHR38050:SF2">
    <property type="entry name" value="FERULOYL ESTERASE C-RELATED"/>
    <property type="match status" value="1"/>
</dbReference>
<dbReference type="PANTHER" id="PTHR38050">
    <property type="match status" value="1"/>
</dbReference>
<dbReference type="AlphaFoldDB" id="A0A2Z3HJR7"/>
<dbReference type="OrthoDB" id="9764953at2"/>
<protein>
    <submittedName>
        <fullName evidence="10">Esterase</fullName>
    </submittedName>
</protein>
<evidence type="ECO:0000313" key="10">
    <source>
        <dbReference type="EMBL" id="AWM41690.1"/>
    </source>
</evidence>
<name>A0A2Z3HJR7_9BACT</name>
<dbReference type="KEGG" id="gog:C1280_34970"/>
<evidence type="ECO:0000256" key="8">
    <source>
        <dbReference type="SAM" id="SignalP"/>
    </source>
</evidence>
<dbReference type="GO" id="GO:0006508">
    <property type="term" value="P:proteolysis"/>
    <property type="evidence" value="ECO:0007669"/>
    <property type="project" value="InterPro"/>
</dbReference>
<keyword evidence="5" id="KW-0378">Hydrolase</keyword>
<keyword evidence="6" id="KW-0119">Carbohydrate metabolism</keyword>
<dbReference type="GO" id="GO:0008236">
    <property type="term" value="F:serine-type peptidase activity"/>
    <property type="evidence" value="ECO:0007669"/>
    <property type="project" value="InterPro"/>
</dbReference>
<evidence type="ECO:0000256" key="3">
    <source>
        <dbReference type="ARBA" id="ARBA00022651"/>
    </source>
</evidence>
<dbReference type="InterPro" id="IPR029058">
    <property type="entry name" value="AB_hydrolase_fold"/>
</dbReference>
<accession>A0A2Z3HJR7</accession>
<evidence type="ECO:0000256" key="2">
    <source>
        <dbReference type="ARBA" id="ARBA00022525"/>
    </source>
</evidence>
<keyword evidence="2" id="KW-0964">Secreted</keyword>